<proteinExistence type="inferred from homology"/>
<evidence type="ECO:0000256" key="2">
    <source>
        <dbReference type="ARBA" id="ARBA00010679"/>
    </source>
</evidence>
<sequence>MNGNWFKLLCSKKELQLEGTLNGGQSFRWKKHPQKHEQWIGVFLNKLWILEQKDDCIMYQVHEKKSQIQNEKYYNQLLKNYFQLNLDLRKHYSDWSESDQYFKDAAKQFYGIRILQQDVTENIFSFICSSNNHISRITSMVEKLAQFYGDEICQYDGQTYHSFPTVNSLAPASVEQKLRTNGFGYRAKYISKSAQYIVDKGGEDWLEKLKEMDYTHDRKALMALTGVGAKVADCISLMSLGHLESVPVDTHVYQIAKRLYMHKLPTTKTVTDKIYSQIGDYFRQLYGPYAGWAQTVLFCADLKKFQGNNIEISEAKNPKKMRS</sequence>
<keyword evidence="16" id="KW-1185">Reference proteome</keyword>
<comment type="function">
    <text evidence="11">DNA repair enzyme that incises DNA at 8-oxoG residues. Excises 7,8-dihydro-8-oxoguanine and 2,6-diamino-4-hydroxy-5-N-methylformamidopyrimidine (FAPY) from damaged DNA. Has a beta-lyase activity that nicks DNA 3' to the lesion.</text>
</comment>
<dbReference type="GO" id="GO:0034039">
    <property type="term" value="F:8-oxo-7,8-dihydroguanine DNA N-glycosylase activity"/>
    <property type="evidence" value="ECO:0007669"/>
    <property type="project" value="TreeGrafter"/>
</dbReference>
<keyword evidence="10" id="KW-0326">Glycosidase</keyword>
<evidence type="ECO:0000256" key="4">
    <source>
        <dbReference type="ARBA" id="ARBA00022763"/>
    </source>
</evidence>
<protein>
    <recommendedName>
        <fullName evidence="13">N-glycosylase/DNA lyase</fullName>
        <ecNumber evidence="3">4.2.99.18</ecNumber>
    </recommendedName>
</protein>
<dbReference type="GO" id="GO:0006285">
    <property type="term" value="P:base-excision repair, AP site formation"/>
    <property type="evidence" value="ECO:0007669"/>
    <property type="project" value="TreeGrafter"/>
</dbReference>
<keyword evidence="5" id="KW-0378">Hydrolase</keyword>
<dbReference type="InterPro" id="IPR052054">
    <property type="entry name" value="Oxidative_DNA_repair_enzyme"/>
</dbReference>
<dbReference type="EMBL" id="OU900096">
    <property type="protein sequence ID" value="CAG9859673.1"/>
    <property type="molecule type" value="Genomic_DNA"/>
</dbReference>
<keyword evidence="8" id="KW-0539">Nucleus</keyword>
<dbReference type="FunFam" id="1.10.1670.10:FF:000005">
    <property type="entry name" value="N-glycosylase/DNA lyase OGG1"/>
    <property type="match status" value="1"/>
</dbReference>
<keyword evidence="4" id="KW-0227">DNA damage</keyword>
<evidence type="ECO:0000259" key="14">
    <source>
        <dbReference type="SMART" id="SM00478"/>
    </source>
</evidence>
<dbReference type="GO" id="GO:0140078">
    <property type="term" value="F:class I DNA-(apurinic or apyrimidinic site) endonuclease activity"/>
    <property type="evidence" value="ECO:0007669"/>
    <property type="project" value="UniProtKB-EC"/>
</dbReference>
<evidence type="ECO:0000256" key="7">
    <source>
        <dbReference type="ARBA" id="ARBA00023239"/>
    </source>
</evidence>
<comment type="similarity">
    <text evidence="2">Belongs to the type-1 OGG1 family.</text>
</comment>
<dbReference type="InterPro" id="IPR023170">
    <property type="entry name" value="HhH_base_excis_C"/>
</dbReference>
<dbReference type="CDD" id="cd00056">
    <property type="entry name" value="ENDO3c"/>
    <property type="match status" value="1"/>
</dbReference>
<evidence type="ECO:0000256" key="6">
    <source>
        <dbReference type="ARBA" id="ARBA00023204"/>
    </source>
</evidence>
<comment type="catalytic activity">
    <reaction evidence="12">
        <text>2'-deoxyribonucleotide-(2'-deoxyribose 5'-phosphate)-2'-deoxyribonucleotide-DNA = a 3'-end 2'-deoxyribonucleotide-(2,3-dehydro-2,3-deoxyribose 5'-phosphate)-DNA + a 5'-end 5'-phospho-2'-deoxyribonucleoside-DNA + H(+)</text>
        <dbReference type="Rhea" id="RHEA:66592"/>
        <dbReference type="Rhea" id="RHEA-COMP:13180"/>
        <dbReference type="Rhea" id="RHEA-COMP:16897"/>
        <dbReference type="Rhea" id="RHEA-COMP:17067"/>
        <dbReference type="ChEBI" id="CHEBI:15378"/>
        <dbReference type="ChEBI" id="CHEBI:136412"/>
        <dbReference type="ChEBI" id="CHEBI:157695"/>
        <dbReference type="ChEBI" id="CHEBI:167181"/>
        <dbReference type="EC" id="4.2.99.18"/>
    </reaction>
</comment>
<evidence type="ECO:0000256" key="12">
    <source>
        <dbReference type="ARBA" id="ARBA00044632"/>
    </source>
</evidence>
<evidence type="ECO:0000256" key="8">
    <source>
        <dbReference type="ARBA" id="ARBA00023242"/>
    </source>
</evidence>
<evidence type="ECO:0000256" key="1">
    <source>
        <dbReference type="ARBA" id="ARBA00004123"/>
    </source>
</evidence>
<evidence type="ECO:0000256" key="13">
    <source>
        <dbReference type="ARBA" id="ARBA00073127"/>
    </source>
</evidence>
<dbReference type="Gene3D" id="3.30.310.40">
    <property type="match status" value="1"/>
</dbReference>
<dbReference type="SMART" id="SM00478">
    <property type="entry name" value="ENDO3c"/>
    <property type="match status" value="1"/>
</dbReference>
<dbReference type="SUPFAM" id="SSF55945">
    <property type="entry name" value="TATA-box binding protein-like"/>
    <property type="match status" value="1"/>
</dbReference>
<accession>A0A9N9TNH1</accession>
<evidence type="ECO:0000256" key="5">
    <source>
        <dbReference type="ARBA" id="ARBA00022801"/>
    </source>
</evidence>
<dbReference type="OrthoDB" id="238681at2759"/>
<dbReference type="AlphaFoldDB" id="A0A9N9TNH1"/>
<dbReference type="Pfam" id="PF00730">
    <property type="entry name" value="HhH-GPD"/>
    <property type="match status" value="1"/>
</dbReference>
<evidence type="ECO:0000313" key="15">
    <source>
        <dbReference type="EMBL" id="CAG9859673.1"/>
    </source>
</evidence>
<dbReference type="GO" id="GO:0006289">
    <property type="term" value="P:nucleotide-excision repair"/>
    <property type="evidence" value="ECO:0007669"/>
    <property type="project" value="InterPro"/>
</dbReference>
<dbReference type="Proteomes" id="UP001153712">
    <property type="component" value="Chromosome 3"/>
</dbReference>
<dbReference type="Pfam" id="PF07934">
    <property type="entry name" value="OGG_N"/>
    <property type="match status" value="1"/>
</dbReference>
<name>A0A9N9TNH1_PHYSR</name>
<feature type="domain" description="HhH-GPD" evidence="14">
    <location>
        <begin position="128"/>
        <end position="295"/>
    </location>
</feature>
<dbReference type="GO" id="GO:0005634">
    <property type="term" value="C:nucleus"/>
    <property type="evidence" value="ECO:0007669"/>
    <property type="project" value="UniProtKB-SubCell"/>
</dbReference>
<dbReference type="InterPro" id="IPR012904">
    <property type="entry name" value="OGG_N"/>
</dbReference>
<dbReference type="PANTHER" id="PTHR10242:SF2">
    <property type="entry name" value="N-GLYCOSYLASE_DNA LYASE"/>
    <property type="match status" value="1"/>
</dbReference>
<dbReference type="FunFam" id="1.10.340.30:FF:000006">
    <property type="entry name" value="N-glycosylase/DNA lyase isoform X2"/>
    <property type="match status" value="1"/>
</dbReference>
<dbReference type="SUPFAM" id="SSF48150">
    <property type="entry name" value="DNA-glycosylase"/>
    <property type="match status" value="1"/>
</dbReference>
<gene>
    <name evidence="15" type="ORF">PHYEVI_LOCUS6042</name>
</gene>
<evidence type="ECO:0000256" key="10">
    <source>
        <dbReference type="ARBA" id="ARBA00023295"/>
    </source>
</evidence>
<dbReference type="Gene3D" id="1.10.1670.10">
    <property type="entry name" value="Helix-hairpin-Helix base-excision DNA repair enzymes (C-terminal)"/>
    <property type="match status" value="1"/>
</dbReference>
<evidence type="ECO:0000313" key="16">
    <source>
        <dbReference type="Proteomes" id="UP001153712"/>
    </source>
</evidence>
<dbReference type="Gene3D" id="1.10.340.30">
    <property type="entry name" value="Hypothetical protein, domain 2"/>
    <property type="match status" value="1"/>
</dbReference>
<comment type="subcellular location">
    <subcellularLocation>
        <location evidence="1">Nucleus</location>
    </subcellularLocation>
</comment>
<dbReference type="GO" id="GO:0003684">
    <property type="term" value="F:damaged DNA binding"/>
    <property type="evidence" value="ECO:0007669"/>
    <property type="project" value="InterPro"/>
</dbReference>
<keyword evidence="9" id="KW-0511">Multifunctional enzyme</keyword>
<dbReference type="EC" id="4.2.99.18" evidence="3"/>
<organism evidence="15 16">
    <name type="scientific">Phyllotreta striolata</name>
    <name type="common">Striped flea beetle</name>
    <name type="synonym">Crioceris striolata</name>
    <dbReference type="NCBI Taxonomy" id="444603"/>
    <lineage>
        <taxon>Eukaryota</taxon>
        <taxon>Metazoa</taxon>
        <taxon>Ecdysozoa</taxon>
        <taxon>Arthropoda</taxon>
        <taxon>Hexapoda</taxon>
        <taxon>Insecta</taxon>
        <taxon>Pterygota</taxon>
        <taxon>Neoptera</taxon>
        <taxon>Endopterygota</taxon>
        <taxon>Coleoptera</taxon>
        <taxon>Polyphaga</taxon>
        <taxon>Cucujiformia</taxon>
        <taxon>Chrysomeloidea</taxon>
        <taxon>Chrysomelidae</taxon>
        <taxon>Galerucinae</taxon>
        <taxon>Alticini</taxon>
        <taxon>Phyllotreta</taxon>
    </lineage>
</organism>
<dbReference type="InterPro" id="IPR003265">
    <property type="entry name" value="HhH-GPD_domain"/>
</dbReference>
<dbReference type="InterPro" id="IPR011257">
    <property type="entry name" value="DNA_glycosylase"/>
</dbReference>
<evidence type="ECO:0000256" key="11">
    <source>
        <dbReference type="ARBA" id="ARBA00025652"/>
    </source>
</evidence>
<keyword evidence="7" id="KW-0456">Lyase</keyword>
<evidence type="ECO:0000256" key="9">
    <source>
        <dbReference type="ARBA" id="ARBA00023268"/>
    </source>
</evidence>
<dbReference type="PANTHER" id="PTHR10242">
    <property type="entry name" value="8-OXOGUANINE DNA GLYCOSYLASE"/>
    <property type="match status" value="1"/>
</dbReference>
<reference evidence="15" key="1">
    <citation type="submission" date="2022-01" db="EMBL/GenBank/DDBJ databases">
        <authorList>
            <person name="King R."/>
        </authorList>
    </citation>
    <scope>NUCLEOTIDE SEQUENCE</scope>
</reference>
<evidence type="ECO:0000256" key="3">
    <source>
        <dbReference type="ARBA" id="ARBA00012720"/>
    </source>
</evidence>
<keyword evidence="6" id="KW-0234">DNA repair</keyword>